<accession>A0A4Q7W0E9</accession>
<protein>
    <submittedName>
        <fullName evidence="3">Spy/CpxP family protein refolding chaperone</fullName>
    </submittedName>
</protein>
<feature type="signal peptide" evidence="2">
    <location>
        <begin position="1"/>
        <end position="31"/>
    </location>
</feature>
<evidence type="ECO:0000313" key="4">
    <source>
        <dbReference type="Proteomes" id="UP000293671"/>
    </source>
</evidence>
<keyword evidence="4" id="KW-1185">Reference proteome</keyword>
<dbReference type="InterPro" id="IPR025961">
    <property type="entry name" value="Metal_resist"/>
</dbReference>
<organism evidence="3 4">
    <name type="scientific">Rivibacter subsaxonicus</name>
    <dbReference type="NCBI Taxonomy" id="457575"/>
    <lineage>
        <taxon>Bacteria</taxon>
        <taxon>Pseudomonadati</taxon>
        <taxon>Pseudomonadota</taxon>
        <taxon>Betaproteobacteria</taxon>
        <taxon>Burkholderiales</taxon>
        <taxon>Rivibacter</taxon>
    </lineage>
</organism>
<evidence type="ECO:0000256" key="1">
    <source>
        <dbReference type="SAM" id="MobiDB-lite"/>
    </source>
</evidence>
<proteinExistence type="predicted"/>
<gene>
    <name evidence="3" type="ORF">EV670_0711</name>
</gene>
<dbReference type="Pfam" id="PF13801">
    <property type="entry name" value="Metal_resist"/>
    <property type="match status" value="1"/>
</dbReference>
<keyword evidence="2" id="KW-0732">Signal</keyword>
<evidence type="ECO:0000313" key="3">
    <source>
        <dbReference type="EMBL" id="RZU02682.1"/>
    </source>
</evidence>
<comment type="caution">
    <text evidence="3">The sequence shown here is derived from an EMBL/GenBank/DDBJ whole genome shotgun (WGS) entry which is preliminary data.</text>
</comment>
<dbReference type="Gene3D" id="1.20.120.1490">
    <property type="match status" value="1"/>
</dbReference>
<dbReference type="Proteomes" id="UP000293671">
    <property type="component" value="Unassembled WGS sequence"/>
</dbReference>
<dbReference type="EMBL" id="SHKP01000004">
    <property type="protein sequence ID" value="RZU02682.1"/>
    <property type="molecule type" value="Genomic_DNA"/>
</dbReference>
<dbReference type="AlphaFoldDB" id="A0A4Q7W0E9"/>
<feature type="compositionally biased region" description="Basic and acidic residues" evidence="1">
    <location>
        <begin position="162"/>
        <end position="179"/>
    </location>
</feature>
<evidence type="ECO:0000256" key="2">
    <source>
        <dbReference type="SAM" id="SignalP"/>
    </source>
</evidence>
<dbReference type="OrthoDB" id="8589301at2"/>
<reference evidence="3 4" key="1">
    <citation type="submission" date="2019-02" db="EMBL/GenBank/DDBJ databases">
        <title>Genomic Encyclopedia of Type Strains, Phase IV (KMG-IV): sequencing the most valuable type-strain genomes for metagenomic binning, comparative biology and taxonomic classification.</title>
        <authorList>
            <person name="Goeker M."/>
        </authorList>
    </citation>
    <scope>NUCLEOTIDE SEQUENCE [LARGE SCALE GENOMIC DNA]</scope>
    <source>
        <strain evidence="3 4">DSM 19570</strain>
    </source>
</reference>
<name>A0A4Q7W0E9_9BURK</name>
<sequence>MSATFPLTATRLTLAALAIALAGAALTPAEAAPGPGGHGPHGGPGMMFGGSPEHADRMADRMLSGASNVSDAQRKQVREIARQAATDLQAQREAGRGLREQMAAAFAQPVVDASAVEALRQKMLAQHDATSKRMTQAMLDASRVLSAEQRQQIAQKMASRRSMMERHRQERQQLDGATR</sequence>
<feature type="chain" id="PRO_5020275627" evidence="2">
    <location>
        <begin position="32"/>
        <end position="179"/>
    </location>
</feature>
<feature type="region of interest" description="Disordered" evidence="1">
    <location>
        <begin position="148"/>
        <end position="179"/>
    </location>
</feature>
<dbReference type="RefSeq" id="WP_130430422.1">
    <property type="nucleotide sequence ID" value="NZ_SHKP01000004.1"/>
</dbReference>